<dbReference type="GO" id="GO:0004185">
    <property type="term" value="F:serine-type carboxypeptidase activity"/>
    <property type="evidence" value="ECO:0007669"/>
    <property type="project" value="InterPro"/>
</dbReference>
<dbReference type="Pfam" id="PF02113">
    <property type="entry name" value="Peptidase_S13"/>
    <property type="match status" value="1"/>
</dbReference>
<dbReference type="InterPro" id="IPR012338">
    <property type="entry name" value="Beta-lactam/transpept-like"/>
</dbReference>
<gene>
    <name evidence="3" type="ORF">METZ01_LOCUS172854</name>
</gene>
<dbReference type="PANTHER" id="PTHR30023">
    <property type="entry name" value="D-ALANYL-D-ALANINE CARBOXYPEPTIDASE"/>
    <property type="match status" value="1"/>
</dbReference>
<sequence length="466" mass="52073">MQLFKQSYILFLIWCISCSPPKTIYDNSGSFTIKKNINELISLSGLDANMGIKIVSLETGKTLYSLNSKKLLMPASNIKLYTCAAALEELGSDYRFKTIVLQNGNNLILKGGGDPNLTIDQLDSLVKITIKNIDDVDTLFVDESLLDSFHYGQGWMWDEGSTKYSAPISAITINKNCVDFFVKPGKTGEKAIIDFYPRTKYIKIDNSSLTVKDTIDFEKFRIDRDWAGRTNHFNVSGNILYKSSIDTFQRNIFDPVLFCGTIFKEQLNNYGINVKNIVTIKQVGNASPIAIHTSAPLLHSAYDMMHESDNLTAELFTKILAVNDTTTGNWKDGLQKIKTLLADSSDIDTSLLQIADGSGFSRYNLSSANHIVKFLSYMYTSKHKDDFIFTLAGDGSKSTLKNRLKFANSKIRAKTGHLSGVSCLSGYIYSDKYGPLAFSILMNGFTGKAKPYQRLQDKIINLFLHD</sequence>
<accession>A0A382C1Q7</accession>
<keyword evidence="2" id="KW-0378">Hydrolase</keyword>
<dbReference type="PANTHER" id="PTHR30023:SF0">
    <property type="entry name" value="PENICILLIN-SENSITIVE CARBOXYPEPTIDASE A"/>
    <property type="match status" value="1"/>
</dbReference>
<name>A0A382C1Q7_9ZZZZ</name>
<protein>
    <recommendedName>
        <fullName evidence="4">D-alanyl-D-alanine carboxypeptidase/D-alanyl-D-alanine-endopeptidase</fullName>
    </recommendedName>
</protein>
<organism evidence="3">
    <name type="scientific">marine metagenome</name>
    <dbReference type="NCBI Taxonomy" id="408172"/>
    <lineage>
        <taxon>unclassified sequences</taxon>
        <taxon>metagenomes</taxon>
        <taxon>ecological metagenomes</taxon>
    </lineage>
</organism>
<dbReference type="AlphaFoldDB" id="A0A382C1Q7"/>
<dbReference type="PRINTS" id="PR00922">
    <property type="entry name" value="DADACBPTASE3"/>
</dbReference>
<evidence type="ECO:0008006" key="4">
    <source>
        <dbReference type="Google" id="ProtNLM"/>
    </source>
</evidence>
<comment type="similarity">
    <text evidence="1">Belongs to the peptidase S13 family.</text>
</comment>
<reference evidence="3" key="1">
    <citation type="submission" date="2018-05" db="EMBL/GenBank/DDBJ databases">
        <authorList>
            <person name="Lanie J.A."/>
            <person name="Ng W.-L."/>
            <person name="Kazmierczak K.M."/>
            <person name="Andrzejewski T.M."/>
            <person name="Davidsen T.M."/>
            <person name="Wayne K.J."/>
            <person name="Tettelin H."/>
            <person name="Glass J.I."/>
            <person name="Rusch D."/>
            <person name="Podicherti R."/>
            <person name="Tsui H.-C.T."/>
            <person name="Winkler M.E."/>
        </authorList>
    </citation>
    <scope>NUCLEOTIDE SEQUENCE</scope>
</reference>
<dbReference type="NCBIfam" id="TIGR00666">
    <property type="entry name" value="PBP4"/>
    <property type="match status" value="1"/>
</dbReference>
<dbReference type="InterPro" id="IPR000667">
    <property type="entry name" value="Peptidase_S13"/>
</dbReference>
<dbReference type="GO" id="GO:0000270">
    <property type="term" value="P:peptidoglycan metabolic process"/>
    <property type="evidence" value="ECO:0007669"/>
    <property type="project" value="TreeGrafter"/>
</dbReference>
<dbReference type="SUPFAM" id="SSF56601">
    <property type="entry name" value="beta-lactamase/transpeptidase-like"/>
    <property type="match status" value="1"/>
</dbReference>
<dbReference type="EMBL" id="UINC01032401">
    <property type="protein sequence ID" value="SVB20000.1"/>
    <property type="molecule type" value="Genomic_DNA"/>
</dbReference>
<evidence type="ECO:0000256" key="2">
    <source>
        <dbReference type="ARBA" id="ARBA00022801"/>
    </source>
</evidence>
<proteinExistence type="inferred from homology"/>
<evidence type="ECO:0000256" key="1">
    <source>
        <dbReference type="ARBA" id="ARBA00006096"/>
    </source>
</evidence>
<evidence type="ECO:0000313" key="3">
    <source>
        <dbReference type="EMBL" id="SVB20000.1"/>
    </source>
</evidence>
<dbReference type="GO" id="GO:0006508">
    <property type="term" value="P:proteolysis"/>
    <property type="evidence" value="ECO:0007669"/>
    <property type="project" value="InterPro"/>
</dbReference>
<dbReference type="Gene3D" id="3.40.710.10">
    <property type="entry name" value="DD-peptidase/beta-lactamase superfamily"/>
    <property type="match status" value="2"/>
</dbReference>